<keyword evidence="2" id="KW-1185">Reference proteome</keyword>
<accession>A0A2K6RUY0</accession>
<dbReference type="AlphaFoldDB" id="A0A2K6RUY0"/>
<dbReference type="Ensembl" id="ENSRROT00000069359.1">
    <property type="protein sequence ID" value="ENSRROP00000044839.1"/>
    <property type="gene ID" value="ENSRROG00000045355.1"/>
</dbReference>
<protein>
    <submittedName>
        <fullName evidence="1">Uncharacterized protein</fullName>
    </submittedName>
</protein>
<evidence type="ECO:0000313" key="2">
    <source>
        <dbReference type="Proteomes" id="UP000233200"/>
    </source>
</evidence>
<dbReference type="STRING" id="61622.ENSRROP00000044839"/>
<proteinExistence type="predicted"/>
<dbReference type="GeneTree" id="ENSGT00960000190561"/>
<reference evidence="1" key="2">
    <citation type="submission" date="2025-09" db="UniProtKB">
        <authorList>
            <consortium name="Ensembl"/>
        </authorList>
    </citation>
    <scope>IDENTIFICATION</scope>
</reference>
<sequence length="78" mass="8280">MNIITNETGSEEMLLFLTVGDEKGAGLASLAGQPAAVETLGPRVAEVLKGKGEATKMSQREEAQALLQDYISMQNAKE</sequence>
<organism evidence="1 2">
    <name type="scientific">Rhinopithecus roxellana</name>
    <name type="common">Golden snub-nosed monkey</name>
    <name type="synonym">Pygathrix roxellana</name>
    <dbReference type="NCBI Taxonomy" id="61622"/>
    <lineage>
        <taxon>Eukaryota</taxon>
        <taxon>Metazoa</taxon>
        <taxon>Chordata</taxon>
        <taxon>Craniata</taxon>
        <taxon>Vertebrata</taxon>
        <taxon>Euteleostomi</taxon>
        <taxon>Mammalia</taxon>
        <taxon>Eutheria</taxon>
        <taxon>Euarchontoglires</taxon>
        <taxon>Primates</taxon>
        <taxon>Haplorrhini</taxon>
        <taxon>Catarrhini</taxon>
        <taxon>Cercopithecidae</taxon>
        <taxon>Colobinae</taxon>
        <taxon>Rhinopithecus</taxon>
    </lineage>
</organism>
<evidence type="ECO:0000313" key="1">
    <source>
        <dbReference type="Ensembl" id="ENSRROP00000044839.1"/>
    </source>
</evidence>
<dbReference type="Proteomes" id="UP000233200">
    <property type="component" value="Unplaced"/>
</dbReference>
<dbReference type="OMA" id="YISMQNA"/>
<name>A0A2K6RUY0_RHIRO</name>
<reference evidence="1" key="1">
    <citation type="submission" date="2025-08" db="UniProtKB">
        <authorList>
            <consortium name="Ensembl"/>
        </authorList>
    </citation>
    <scope>IDENTIFICATION</scope>
</reference>